<reference evidence="1 4" key="1">
    <citation type="submission" date="2016-04" db="EMBL/GenBank/DDBJ databases">
        <title>Genome analyses suggest a sexual origin of heterokaryosis in a supposedly ancient asexual fungus.</title>
        <authorList>
            <person name="Ropars J."/>
            <person name="Sedzielewska K."/>
            <person name="Noel J."/>
            <person name="Charron P."/>
            <person name="Farinelli L."/>
            <person name="Marton T."/>
            <person name="Kruger M."/>
            <person name="Pelin A."/>
            <person name="Brachmann A."/>
            <person name="Corradi N."/>
        </authorList>
    </citation>
    <scope>NUCLEOTIDE SEQUENCE [LARGE SCALE GENOMIC DNA]</scope>
    <source>
        <strain evidence="1 4">A5</strain>
    </source>
</reference>
<proteinExistence type="predicted"/>
<dbReference type="EMBL" id="LLXH01000006">
    <property type="protein sequence ID" value="PKC76219.1"/>
    <property type="molecule type" value="Genomic_DNA"/>
</dbReference>
<evidence type="ECO:0000313" key="4">
    <source>
        <dbReference type="Proteomes" id="UP000232722"/>
    </source>
</evidence>
<dbReference type="VEuPathDB" id="FungiDB:RhiirFUN_005955"/>
<name>A0A2N0QAI3_9GLOM</name>
<dbReference type="AlphaFoldDB" id="A0A2N0QAI3"/>
<dbReference type="SUPFAM" id="SSF56112">
    <property type="entry name" value="Protein kinase-like (PK-like)"/>
    <property type="match status" value="1"/>
</dbReference>
<accession>A0A2N0QAI3</accession>
<reference evidence="2 3" key="3">
    <citation type="submission" date="2017-10" db="EMBL/GenBank/DDBJ databases">
        <title>Extensive intraspecific genome diversity in a model arbuscular mycorrhizal fungus.</title>
        <authorList>
            <person name="Chen E.C.H."/>
            <person name="Morin E."/>
            <person name="Baudet D."/>
            <person name="Noel J."/>
            <person name="Ndikumana S."/>
            <person name="Charron P."/>
            <person name="St-Onge C."/>
            <person name="Giorgi J."/>
            <person name="Grigoriev I.V."/>
            <person name="Roux C."/>
            <person name="Martin F.M."/>
            <person name="Corradi N."/>
        </authorList>
    </citation>
    <scope>NUCLEOTIDE SEQUENCE [LARGE SCALE GENOMIC DNA]</scope>
    <source>
        <strain evidence="2 3">A1</strain>
    </source>
</reference>
<reference evidence="2 3" key="4">
    <citation type="submission" date="2017-10" db="EMBL/GenBank/DDBJ databases">
        <title>Genome analyses suggest a sexual origin of heterokaryosis in a supposedly ancient asexual fungus.</title>
        <authorList>
            <person name="Corradi N."/>
            <person name="Sedzielewska K."/>
            <person name="Noel J."/>
            <person name="Charron P."/>
            <person name="Farinelli L."/>
            <person name="Marton T."/>
            <person name="Kruger M."/>
            <person name="Pelin A."/>
            <person name="Brachmann A."/>
            <person name="Corradi N."/>
        </authorList>
    </citation>
    <scope>NUCLEOTIDE SEQUENCE [LARGE SCALE GENOMIC DNA]</scope>
    <source>
        <strain evidence="2 3">A1</strain>
    </source>
</reference>
<dbReference type="Proteomes" id="UP000232722">
    <property type="component" value="Unassembled WGS sequence"/>
</dbReference>
<protein>
    <recommendedName>
        <fullName evidence="5">Protein kinase domain-containing protein</fullName>
    </recommendedName>
</protein>
<evidence type="ECO:0000313" key="3">
    <source>
        <dbReference type="Proteomes" id="UP000232688"/>
    </source>
</evidence>
<reference evidence="1 4" key="2">
    <citation type="submission" date="2017-09" db="EMBL/GenBank/DDBJ databases">
        <title>Extensive intraspecific genome diversity in a model arbuscular mycorrhizal fungus.</title>
        <authorList>
            <person name="Chen E.C."/>
            <person name="Morin E."/>
            <person name="Beaudet D."/>
            <person name="Noel J."/>
            <person name="Ndikumana S."/>
            <person name="Charron P."/>
            <person name="St-Onge C."/>
            <person name="Giorgi J."/>
            <person name="Grigoriev I.V."/>
            <person name="Roux C."/>
            <person name="Martin F.M."/>
            <person name="Corradi N."/>
        </authorList>
    </citation>
    <scope>NUCLEOTIDE SEQUENCE [LARGE SCALE GENOMIC DNA]</scope>
    <source>
        <strain evidence="1 4">A5</strain>
    </source>
</reference>
<evidence type="ECO:0000313" key="1">
    <source>
        <dbReference type="EMBL" id="PKC16090.1"/>
    </source>
</evidence>
<comment type="caution">
    <text evidence="1">The sequence shown here is derived from an EMBL/GenBank/DDBJ whole genome shotgun (WGS) entry which is preliminary data.</text>
</comment>
<dbReference type="VEuPathDB" id="FungiDB:RhiirA1_447859"/>
<evidence type="ECO:0008006" key="5">
    <source>
        <dbReference type="Google" id="ProtNLM"/>
    </source>
</evidence>
<sequence length="243" mass="28445">MIECEKNCNLCGNLKISSKYNIKLTLCSSCYLITSGWVELALTKVHIPILYLPWWDASDLCIVCDKVLEFKPERQSWCLHCYINYTGCRYRLTTNIISGLQINLSEGILHTIHENNFIHRDFHSGNILLETESFEIMKYTKIIDGERPQVTDDTPVCYVNLMKRCWNSDPSERPSAKEILETTYAWTFSQHCEISIKLKQDLVGNEITQNNTKQYSNSTFKVYVTKVENKEYNLEFYTENERM</sequence>
<gene>
    <name evidence="2" type="ORF">RhiirA1_447859</name>
    <name evidence="1" type="ORF">RhiirA5_407447</name>
</gene>
<dbReference type="Proteomes" id="UP000232688">
    <property type="component" value="Unassembled WGS sequence"/>
</dbReference>
<dbReference type="InterPro" id="IPR011009">
    <property type="entry name" value="Kinase-like_dom_sf"/>
</dbReference>
<dbReference type="Gene3D" id="1.10.510.10">
    <property type="entry name" value="Transferase(Phosphotransferase) domain 1"/>
    <property type="match status" value="1"/>
</dbReference>
<evidence type="ECO:0000313" key="2">
    <source>
        <dbReference type="EMBL" id="PKC76219.1"/>
    </source>
</evidence>
<dbReference type="EMBL" id="LLXJ01000061">
    <property type="protein sequence ID" value="PKC16090.1"/>
    <property type="molecule type" value="Genomic_DNA"/>
</dbReference>
<organism evidence="1 4">
    <name type="scientific">Rhizophagus irregularis</name>
    <dbReference type="NCBI Taxonomy" id="588596"/>
    <lineage>
        <taxon>Eukaryota</taxon>
        <taxon>Fungi</taxon>
        <taxon>Fungi incertae sedis</taxon>
        <taxon>Mucoromycota</taxon>
        <taxon>Glomeromycotina</taxon>
        <taxon>Glomeromycetes</taxon>
        <taxon>Glomerales</taxon>
        <taxon>Glomeraceae</taxon>
        <taxon>Rhizophagus</taxon>
    </lineage>
</organism>